<evidence type="ECO:0000313" key="7">
    <source>
        <dbReference type="Proteomes" id="UP000788993"/>
    </source>
</evidence>
<dbReference type="InterPro" id="IPR002733">
    <property type="entry name" value="AMMECR1_domain"/>
</dbReference>
<evidence type="ECO:0000256" key="2">
    <source>
        <dbReference type="ARBA" id="ARBA00005514"/>
    </source>
</evidence>
<protein>
    <recommendedName>
        <fullName evidence="5">AMMECR1 domain-containing protein</fullName>
    </recommendedName>
</protein>
<reference evidence="6" key="2">
    <citation type="submission" date="2021-01" db="EMBL/GenBank/DDBJ databases">
        <authorList>
            <person name="Schikora-Tamarit M.A."/>
        </authorList>
    </citation>
    <scope>NUCLEOTIDE SEQUENCE</scope>
    <source>
        <strain evidence="6">NCAIM Y.01608</strain>
    </source>
</reference>
<dbReference type="PANTHER" id="PTHR23405:SF4">
    <property type="entry name" value="PROTEIN MAK16 HOMOLOG"/>
    <property type="match status" value="1"/>
</dbReference>
<feature type="domain" description="AMMECR1" evidence="5">
    <location>
        <begin position="2"/>
        <end position="196"/>
    </location>
</feature>
<feature type="region of interest" description="Disordered" evidence="4">
    <location>
        <begin position="341"/>
        <end position="435"/>
    </location>
</feature>
<dbReference type="PROSITE" id="PS51112">
    <property type="entry name" value="AMMECR1"/>
    <property type="match status" value="1"/>
</dbReference>
<dbReference type="PANTHER" id="PTHR23405">
    <property type="entry name" value="MAINTENANCE OF KILLER 16 MAK16 PROTEIN-RELATED"/>
    <property type="match status" value="1"/>
</dbReference>
<dbReference type="Proteomes" id="UP000788993">
    <property type="component" value="Unassembled WGS sequence"/>
</dbReference>
<dbReference type="NCBIfam" id="TIGR00296">
    <property type="entry name" value="TIGR00296 family protein"/>
    <property type="match status" value="1"/>
</dbReference>
<gene>
    <name evidence="6" type="ORF">OGATHE_000683</name>
</gene>
<accession>A0A9P8PTA9</accession>
<comment type="caution">
    <text evidence="6">The sequence shown here is derived from an EMBL/GenBank/DDBJ whole genome shotgun (WGS) entry which is preliminary data.</text>
</comment>
<dbReference type="GO" id="GO:0000470">
    <property type="term" value="P:maturation of LSU-rRNA"/>
    <property type="evidence" value="ECO:0007669"/>
    <property type="project" value="TreeGrafter"/>
</dbReference>
<evidence type="ECO:0000256" key="3">
    <source>
        <dbReference type="ARBA" id="ARBA00023242"/>
    </source>
</evidence>
<dbReference type="Pfam" id="PF01871">
    <property type="entry name" value="AMMECR1"/>
    <property type="match status" value="1"/>
</dbReference>
<dbReference type="EMBL" id="JAEUBD010000095">
    <property type="protein sequence ID" value="KAH3678028.1"/>
    <property type="molecule type" value="Genomic_DNA"/>
</dbReference>
<dbReference type="Pfam" id="PF01778">
    <property type="entry name" value="Ribosomal_L28e"/>
    <property type="match status" value="1"/>
</dbReference>
<name>A0A9P8PTA9_9ASCO</name>
<evidence type="ECO:0000259" key="5">
    <source>
        <dbReference type="PROSITE" id="PS51112"/>
    </source>
</evidence>
<dbReference type="AlphaFoldDB" id="A0A9P8PTA9"/>
<dbReference type="Pfam" id="PF04874">
    <property type="entry name" value="Mak16"/>
    <property type="match status" value="1"/>
</dbReference>
<dbReference type="Gene3D" id="3.30.1490.150">
    <property type="entry name" value="Hypothetical protein ph0010, domain 2"/>
    <property type="match status" value="1"/>
</dbReference>
<organism evidence="6 7">
    <name type="scientific">Ogataea polymorpha</name>
    <dbReference type="NCBI Taxonomy" id="460523"/>
    <lineage>
        <taxon>Eukaryota</taxon>
        <taxon>Fungi</taxon>
        <taxon>Dikarya</taxon>
        <taxon>Ascomycota</taxon>
        <taxon>Saccharomycotina</taxon>
        <taxon>Pichiomycetes</taxon>
        <taxon>Pichiales</taxon>
        <taxon>Pichiaceae</taxon>
        <taxon>Ogataea</taxon>
    </lineage>
</organism>
<comment type="subcellular location">
    <subcellularLocation>
        <location evidence="1">Nucleus</location>
    </subcellularLocation>
</comment>
<dbReference type="InterPro" id="IPR027485">
    <property type="entry name" value="AMMECR1_N"/>
</dbReference>
<dbReference type="Gene3D" id="3.30.700.20">
    <property type="entry name" value="Hypothetical protein ph0010, domain 1"/>
    <property type="match status" value="1"/>
</dbReference>
<dbReference type="InterPro" id="IPR036071">
    <property type="entry name" value="AMMECR1_dom_sf"/>
</dbReference>
<proteinExistence type="inferred from homology"/>
<feature type="compositionally biased region" description="Acidic residues" evidence="4">
    <location>
        <begin position="341"/>
        <end position="385"/>
    </location>
</feature>
<keyword evidence="7" id="KW-1185">Reference proteome</keyword>
<reference evidence="6" key="1">
    <citation type="journal article" date="2021" name="Open Biol.">
        <title>Shared evolutionary footprints suggest mitochondrial oxidative damage underlies multiple complex I losses in fungi.</title>
        <authorList>
            <person name="Schikora-Tamarit M.A."/>
            <person name="Marcet-Houben M."/>
            <person name="Nosek J."/>
            <person name="Gabaldon T."/>
        </authorList>
    </citation>
    <scope>NUCLEOTIDE SEQUENCE</scope>
    <source>
        <strain evidence="6">NCAIM Y.01608</strain>
    </source>
</reference>
<dbReference type="SUPFAM" id="SSF143447">
    <property type="entry name" value="AMMECR1-like"/>
    <property type="match status" value="1"/>
</dbReference>
<dbReference type="GO" id="GO:0030687">
    <property type="term" value="C:preribosome, large subunit precursor"/>
    <property type="evidence" value="ECO:0007669"/>
    <property type="project" value="TreeGrafter"/>
</dbReference>
<evidence type="ECO:0000256" key="1">
    <source>
        <dbReference type="ARBA" id="ARBA00004123"/>
    </source>
</evidence>
<evidence type="ECO:0000313" key="6">
    <source>
        <dbReference type="EMBL" id="KAH3678028.1"/>
    </source>
</evidence>
<dbReference type="InterPro" id="IPR023473">
    <property type="entry name" value="AMMECR1"/>
</dbReference>
<evidence type="ECO:0000256" key="4">
    <source>
        <dbReference type="SAM" id="MobiDB-lite"/>
    </source>
</evidence>
<keyword evidence="3" id="KW-0539">Nucleus</keyword>
<comment type="similarity">
    <text evidence="2">Belongs to the MAK16 family.</text>
</comment>
<dbReference type="InterPro" id="IPR029004">
    <property type="entry name" value="Ribosomal_eL28/Mak16"/>
</dbReference>
<sequence>MSSVKTYTAYAFETLYSKLHKTEPIPFSKWKLTLENDSNVVTEKCPLFVTWNIKQRNDKVLRGCIGNFSDLTLPAGVREYALIAALEDPRFEPITLRELPQLSCSVTLLKNFETGKDALDWELGKHGIKILVNGKKSATFLPEVATEQGWTKEETLQHLVQKAGYYQTNWKEADIHLTSGLCNRQSCPLANARYATVKNVDGKLYLYIKTAERAHTPKYLWERIKLSKDYKKALKQVDDHLLYWNKFLIHKCKQRLTRLTQVAITERRLALREDERHYVGVKPKVKRREQTRERKALAAARIEKAIEKELLERLKSGAYGDHPLNVDSKIWKKVLGKVEEHEEEESDFDSNDEIELETDEEDESDVGEVEYVEAEDDEDEMVDMEDLQKWLQDGSDASSSDSEDEDEDQDEPQKKRKRPRIEIEYEEEPMTNIAA</sequence>
<dbReference type="GO" id="GO:0000460">
    <property type="term" value="P:maturation of 5.8S rRNA"/>
    <property type="evidence" value="ECO:0007669"/>
    <property type="project" value="TreeGrafter"/>
</dbReference>
<feature type="compositionally biased region" description="Acidic residues" evidence="4">
    <location>
        <begin position="401"/>
        <end position="410"/>
    </location>
</feature>
<dbReference type="Gene3D" id="3.30.390.110">
    <property type="match status" value="1"/>
</dbReference>
<dbReference type="GO" id="GO:0005730">
    <property type="term" value="C:nucleolus"/>
    <property type="evidence" value="ECO:0007669"/>
    <property type="project" value="TreeGrafter"/>
</dbReference>
<dbReference type="InterPro" id="IPR006958">
    <property type="entry name" value="Mak16"/>
</dbReference>